<dbReference type="EMBL" id="JACGWJ010000028">
    <property type="protein sequence ID" value="KAL0305850.1"/>
    <property type="molecule type" value="Genomic_DNA"/>
</dbReference>
<organism evidence="9">
    <name type="scientific">Sesamum radiatum</name>
    <name type="common">Black benniseed</name>
    <dbReference type="NCBI Taxonomy" id="300843"/>
    <lineage>
        <taxon>Eukaryota</taxon>
        <taxon>Viridiplantae</taxon>
        <taxon>Streptophyta</taxon>
        <taxon>Embryophyta</taxon>
        <taxon>Tracheophyta</taxon>
        <taxon>Spermatophyta</taxon>
        <taxon>Magnoliopsida</taxon>
        <taxon>eudicotyledons</taxon>
        <taxon>Gunneridae</taxon>
        <taxon>Pentapetalae</taxon>
        <taxon>asterids</taxon>
        <taxon>lamiids</taxon>
        <taxon>Lamiales</taxon>
        <taxon>Pedaliaceae</taxon>
        <taxon>Sesamum</taxon>
    </lineage>
</organism>
<evidence type="ECO:0000256" key="1">
    <source>
        <dbReference type="ARBA" id="ARBA00012513"/>
    </source>
</evidence>
<dbReference type="PROSITE" id="PS50948">
    <property type="entry name" value="PAN"/>
    <property type="match status" value="1"/>
</dbReference>
<comment type="caution">
    <text evidence="6">Lacks conserved residue(s) required for the propagation of feature annotation.</text>
</comment>
<keyword evidence="9" id="KW-0418">Kinase</keyword>
<keyword evidence="6" id="KW-0245">EGF-like domain</keyword>
<dbReference type="InterPro" id="IPR011009">
    <property type="entry name" value="Kinase-like_dom_sf"/>
</dbReference>
<dbReference type="InterPro" id="IPR000858">
    <property type="entry name" value="S_locus_glycoprot_dom"/>
</dbReference>
<sequence length="298" mass="33471">MTGHSLLFPPNGSDLIKFRINWEGIQRLESWAAERKEWTFTQLHPGDECDRYNHCGPFGKCNEMEVPKCSCMEGFVPKDTDQWSRRTGPVGVLGRQIYSAWRITASVNKVNDDFVTAKKVKLPDFVDYVGREDIQRCQTLCLQNCSCTAYAFLDRIGCMIWYRDLVDVQQFQAKGALCSSGVHFQNLRKTKCGEILHRNEMPKVGPSGEFSTDISGPCDLGVEGQQPTGTELAMFNFNHVAAATNNFSSENKLGQGGLDMFTSGYMAPEYAMEGLFSLKSDVYSFGIAPGDHIWQKKH</sequence>
<dbReference type="Pfam" id="PF08276">
    <property type="entry name" value="PAN_2"/>
    <property type="match status" value="1"/>
</dbReference>
<dbReference type="SUPFAM" id="SSF56112">
    <property type="entry name" value="Protein kinase-like (PK-like)"/>
    <property type="match status" value="1"/>
</dbReference>
<dbReference type="CDD" id="cd01098">
    <property type="entry name" value="PAN_AP_plant"/>
    <property type="match status" value="1"/>
</dbReference>
<dbReference type="PROSITE" id="PS50026">
    <property type="entry name" value="EGF_3"/>
    <property type="match status" value="1"/>
</dbReference>
<reference evidence="9" key="1">
    <citation type="submission" date="2020-06" db="EMBL/GenBank/DDBJ databases">
        <authorList>
            <person name="Li T."/>
            <person name="Hu X."/>
            <person name="Zhang T."/>
            <person name="Song X."/>
            <person name="Zhang H."/>
            <person name="Dai N."/>
            <person name="Sheng W."/>
            <person name="Hou X."/>
            <person name="Wei L."/>
        </authorList>
    </citation>
    <scope>NUCLEOTIDE SEQUENCE</scope>
    <source>
        <strain evidence="9">G02</strain>
        <tissue evidence="9">Leaf</tissue>
    </source>
</reference>
<gene>
    <name evidence="9" type="ORF">Sradi_6002300</name>
</gene>
<evidence type="ECO:0000256" key="4">
    <source>
        <dbReference type="ARBA" id="ARBA00047899"/>
    </source>
</evidence>
<dbReference type="AlphaFoldDB" id="A0AAW2KFU8"/>
<dbReference type="GO" id="GO:0048544">
    <property type="term" value="P:recognition of pollen"/>
    <property type="evidence" value="ECO:0007669"/>
    <property type="project" value="InterPro"/>
</dbReference>
<comment type="catalytic activity">
    <reaction evidence="5">
        <text>L-seryl-[protein] + ATP = O-phospho-L-seryl-[protein] + ADP + H(+)</text>
        <dbReference type="Rhea" id="RHEA:17989"/>
        <dbReference type="Rhea" id="RHEA-COMP:9863"/>
        <dbReference type="Rhea" id="RHEA-COMP:11604"/>
        <dbReference type="ChEBI" id="CHEBI:15378"/>
        <dbReference type="ChEBI" id="CHEBI:29999"/>
        <dbReference type="ChEBI" id="CHEBI:30616"/>
        <dbReference type="ChEBI" id="CHEBI:83421"/>
        <dbReference type="ChEBI" id="CHEBI:456216"/>
        <dbReference type="EC" id="2.7.11.1"/>
    </reaction>
</comment>
<dbReference type="InterPro" id="IPR003609">
    <property type="entry name" value="Pan_app"/>
</dbReference>
<dbReference type="SMART" id="SM00473">
    <property type="entry name" value="PAN_AP"/>
    <property type="match status" value="1"/>
</dbReference>
<accession>A0AAW2KFU8</accession>
<dbReference type="PANTHER" id="PTHR32444:SF242">
    <property type="entry name" value="G-TYPE LECTIN S-RECEPTOR-LIKE SERINE_THREONINE-PROTEIN KINASE RKS1"/>
    <property type="match status" value="1"/>
</dbReference>
<evidence type="ECO:0000259" key="7">
    <source>
        <dbReference type="PROSITE" id="PS50026"/>
    </source>
</evidence>
<evidence type="ECO:0000313" key="9">
    <source>
        <dbReference type="EMBL" id="KAL0305850.1"/>
    </source>
</evidence>
<comment type="caution">
    <text evidence="9">The sequence shown here is derived from an EMBL/GenBank/DDBJ whole genome shotgun (WGS) entry which is preliminary data.</text>
</comment>
<evidence type="ECO:0000256" key="6">
    <source>
        <dbReference type="PROSITE-ProRule" id="PRU00076"/>
    </source>
</evidence>
<evidence type="ECO:0000256" key="2">
    <source>
        <dbReference type="ARBA" id="ARBA00022729"/>
    </source>
</evidence>
<feature type="domain" description="Apple" evidence="8">
    <location>
        <begin position="110"/>
        <end position="178"/>
    </location>
</feature>
<keyword evidence="3" id="KW-1015">Disulfide bond</keyword>
<dbReference type="Gene3D" id="1.10.510.10">
    <property type="entry name" value="Transferase(Phosphotransferase) domain 1"/>
    <property type="match status" value="1"/>
</dbReference>
<dbReference type="GO" id="GO:0004674">
    <property type="term" value="F:protein serine/threonine kinase activity"/>
    <property type="evidence" value="ECO:0007669"/>
    <property type="project" value="UniProtKB-EC"/>
</dbReference>
<dbReference type="EC" id="2.7.11.1" evidence="1"/>
<dbReference type="PANTHER" id="PTHR32444">
    <property type="entry name" value="BULB-TYPE LECTIN DOMAIN-CONTAINING PROTEIN"/>
    <property type="match status" value="1"/>
</dbReference>
<keyword evidence="2" id="KW-0732">Signal</keyword>
<evidence type="ECO:0000256" key="5">
    <source>
        <dbReference type="ARBA" id="ARBA00048679"/>
    </source>
</evidence>
<dbReference type="InterPro" id="IPR000742">
    <property type="entry name" value="EGF"/>
</dbReference>
<proteinExistence type="predicted"/>
<feature type="domain" description="EGF-like" evidence="7">
    <location>
        <begin position="45"/>
        <end position="81"/>
    </location>
</feature>
<protein>
    <recommendedName>
        <fullName evidence="1">non-specific serine/threonine protein kinase</fullName>
        <ecNumber evidence="1">2.7.11.1</ecNumber>
    </recommendedName>
</protein>
<keyword evidence="9" id="KW-0808">Transferase</keyword>
<comment type="catalytic activity">
    <reaction evidence="4">
        <text>L-threonyl-[protein] + ATP = O-phospho-L-threonyl-[protein] + ADP + H(+)</text>
        <dbReference type="Rhea" id="RHEA:46608"/>
        <dbReference type="Rhea" id="RHEA-COMP:11060"/>
        <dbReference type="Rhea" id="RHEA-COMP:11605"/>
        <dbReference type="ChEBI" id="CHEBI:15378"/>
        <dbReference type="ChEBI" id="CHEBI:30013"/>
        <dbReference type="ChEBI" id="CHEBI:30616"/>
        <dbReference type="ChEBI" id="CHEBI:61977"/>
        <dbReference type="ChEBI" id="CHEBI:456216"/>
        <dbReference type="EC" id="2.7.11.1"/>
    </reaction>
</comment>
<evidence type="ECO:0000256" key="3">
    <source>
        <dbReference type="ARBA" id="ARBA00023157"/>
    </source>
</evidence>
<dbReference type="Pfam" id="PF00954">
    <property type="entry name" value="S_locus_glycop"/>
    <property type="match status" value="1"/>
</dbReference>
<evidence type="ECO:0000259" key="8">
    <source>
        <dbReference type="PROSITE" id="PS50948"/>
    </source>
</evidence>
<name>A0AAW2KFU8_SESRA</name>
<reference evidence="9" key="2">
    <citation type="journal article" date="2024" name="Plant">
        <title>Genomic evolution and insights into agronomic trait innovations of Sesamum species.</title>
        <authorList>
            <person name="Miao H."/>
            <person name="Wang L."/>
            <person name="Qu L."/>
            <person name="Liu H."/>
            <person name="Sun Y."/>
            <person name="Le M."/>
            <person name="Wang Q."/>
            <person name="Wei S."/>
            <person name="Zheng Y."/>
            <person name="Lin W."/>
            <person name="Duan Y."/>
            <person name="Cao H."/>
            <person name="Xiong S."/>
            <person name="Wang X."/>
            <person name="Wei L."/>
            <person name="Li C."/>
            <person name="Ma Q."/>
            <person name="Ju M."/>
            <person name="Zhao R."/>
            <person name="Li G."/>
            <person name="Mu C."/>
            <person name="Tian Q."/>
            <person name="Mei H."/>
            <person name="Zhang T."/>
            <person name="Gao T."/>
            <person name="Zhang H."/>
        </authorList>
    </citation>
    <scope>NUCLEOTIDE SEQUENCE</scope>
    <source>
        <strain evidence="9">G02</strain>
    </source>
</reference>